<organism evidence="1">
    <name type="scientific">Quercus suber</name>
    <name type="common">Cork oak</name>
    <dbReference type="NCBI Taxonomy" id="58331"/>
    <lineage>
        <taxon>Eukaryota</taxon>
        <taxon>Viridiplantae</taxon>
        <taxon>Streptophyta</taxon>
        <taxon>Embryophyta</taxon>
        <taxon>Tracheophyta</taxon>
        <taxon>Spermatophyta</taxon>
        <taxon>Magnoliopsida</taxon>
        <taxon>eudicotyledons</taxon>
        <taxon>Gunneridae</taxon>
        <taxon>Pentapetalae</taxon>
        <taxon>rosids</taxon>
        <taxon>fabids</taxon>
        <taxon>Fagales</taxon>
        <taxon>Fagaceae</taxon>
        <taxon>Quercus</taxon>
    </lineage>
</organism>
<accession>A0AAW0M0B6</accession>
<gene>
    <name evidence="1" type="ORF">CFP56_018580</name>
</gene>
<evidence type="ECO:0000313" key="1">
    <source>
        <dbReference type="EMBL" id="KAK7857280.1"/>
    </source>
</evidence>
<comment type="caution">
    <text evidence="1">The sequence shown here is derived from an EMBL/GenBank/DDBJ whole genome shotgun (WGS) entry which is preliminary data.</text>
</comment>
<sequence>MEKTAVKKKEVPGRRLVDLVLSWSIEDVRNEDLYKNQDTTNTTEERHLQNLGRPYKSIALLHGSACMDRESNTVSARIKEEGRKQS</sequence>
<dbReference type="EMBL" id="PKMF04000028">
    <property type="protein sequence ID" value="KAK7857280.1"/>
    <property type="molecule type" value="Genomic_DNA"/>
</dbReference>
<proteinExistence type="predicted"/>
<name>A0AAW0M0B6_QUESU</name>
<reference evidence="1" key="2">
    <citation type="journal article" date="2018" name="Sci. Data">
        <title>The draft genome sequence of cork oak.</title>
        <authorList>
            <person name="Ramos A.M."/>
            <person name="Usie A."/>
            <person name="Barbosa P."/>
            <person name="Barros P.M."/>
            <person name="Capote T."/>
            <person name="Chaves I."/>
            <person name="Simoes F."/>
            <person name="Abreu I."/>
            <person name="Carrasquinho I."/>
            <person name="Faro C."/>
            <person name="Guimaraes J.B."/>
            <person name="Mendonca D."/>
            <person name="Nobrega F."/>
            <person name="Rodrigues L."/>
            <person name="Saibo N.J.M."/>
            <person name="Varela M.C."/>
            <person name="Egas C."/>
            <person name="Matos J."/>
            <person name="Miguel C.M."/>
            <person name="Oliveira M.M."/>
            <person name="Ricardo C.P."/>
            <person name="Goncalves S."/>
        </authorList>
    </citation>
    <scope>NUCLEOTIDE SEQUENCE [LARGE SCALE GENOMIC DNA]</scope>
    <source>
        <strain evidence="1">HL8</strain>
    </source>
</reference>
<reference evidence="1" key="1">
    <citation type="submission" date="2017-12" db="EMBL/GenBank/DDBJ databases">
        <authorList>
            <person name="Barbosa P."/>
            <person name="Usie A."/>
            <person name="Ramos A.M."/>
        </authorList>
    </citation>
    <scope>NUCLEOTIDE SEQUENCE</scope>
    <source>
        <strain evidence="1">HL8</strain>
        <tissue evidence="1">Leaves</tissue>
    </source>
</reference>
<reference evidence="1" key="3">
    <citation type="submission" date="2023-07" db="EMBL/GenBank/DDBJ databases">
        <title>An improved reference 1 genome and first organelle genomes of Quercus suber.</title>
        <authorList>
            <consortium name="Genosuber Consortium"/>
            <person name="Usie A."/>
            <person name="Serra O."/>
            <person name="Barros P."/>
        </authorList>
    </citation>
    <scope>NUCLEOTIDE SEQUENCE</scope>
    <source>
        <strain evidence="1">HL8</strain>
        <tissue evidence="1">Leaves</tissue>
    </source>
</reference>
<protein>
    <submittedName>
        <fullName evidence="1">Uncharacterized protein</fullName>
    </submittedName>
</protein>
<dbReference type="AlphaFoldDB" id="A0AAW0M0B6"/>